<dbReference type="InterPro" id="IPR001972">
    <property type="entry name" value="Stomatin_HflK_fam"/>
</dbReference>
<organism evidence="4 5">
    <name type="scientific">Chitinophaga lutea</name>
    <dbReference type="NCBI Taxonomy" id="2488634"/>
    <lineage>
        <taxon>Bacteria</taxon>
        <taxon>Pseudomonadati</taxon>
        <taxon>Bacteroidota</taxon>
        <taxon>Chitinophagia</taxon>
        <taxon>Chitinophagales</taxon>
        <taxon>Chitinophagaceae</taxon>
        <taxon>Chitinophaga</taxon>
    </lineage>
</organism>
<evidence type="ECO:0000313" key="4">
    <source>
        <dbReference type="EMBL" id="RPE14374.1"/>
    </source>
</evidence>
<dbReference type="PRINTS" id="PR00721">
    <property type="entry name" value="STOMATIN"/>
</dbReference>
<feature type="domain" description="Band 7" evidence="3">
    <location>
        <begin position="1"/>
        <end position="286"/>
    </location>
</feature>
<dbReference type="Gene3D" id="3.30.479.30">
    <property type="entry name" value="Band 7 domain"/>
    <property type="match status" value="1"/>
</dbReference>
<dbReference type="SMART" id="SM00244">
    <property type="entry name" value="PHB"/>
    <property type="match status" value="1"/>
</dbReference>
<comment type="subcellular location">
    <subcellularLocation>
        <location evidence="1">Membrane</location>
        <topology evidence="1">Single-pass membrane protein</topology>
    </subcellularLocation>
</comment>
<dbReference type="InterPro" id="IPR036013">
    <property type="entry name" value="Band_7/SPFH_dom_sf"/>
</dbReference>
<dbReference type="EMBL" id="RPDH01000001">
    <property type="protein sequence ID" value="RPE14374.1"/>
    <property type="molecule type" value="Genomic_DNA"/>
</dbReference>
<keyword evidence="5" id="KW-1185">Reference proteome</keyword>
<dbReference type="Pfam" id="PF01145">
    <property type="entry name" value="Band_7"/>
    <property type="match status" value="1"/>
</dbReference>
<dbReference type="SUPFAM" id="SSF117892">
    <property type="entry name" value="Band 7/SPFH domain"/>
    <property type="match status" value="1"/>
</dbReference>
<dbReference type="PANTHER" id="PTHR10264:SF83">
    <property type="entry name" value="BLL5629 PROTEIN"/>
    <property type="match status" value="1"/>
</dbReference>
<comment type="caution">
    <text evidence="4">The sequence shown here is derived from an EMBL/GenBank/DDBJ whole genome shotgun (WGS) entry which is preliminary data.</text>
</comment>
<evidence type="ECO:0000313" key="5">
    <source>
        <dbReference type="Proteomes" id="UP000278351"/>
    </source>
</evidence>
<dbReference type="AlphaFoldDB" id="A0A3N4QS29"/>
<accession>A0A3N4QS29</accession>
<dbReference type="CDD" id="cd13438">
    <property type="entry name" value="SPFH_eoslipins_u2"/>
    <property type="match status" value="1"/>
</dbReference>
<evidence type="ECO:0000256" key="2">
    <source>
        <dbReference type="ARBA" id="ARBA00008164"/>
    </source>
</evidence>
<gene>
    <name evidence="4" type="ORF">EGT74_07820</name>
</gene>
<dbReference type="Proteomes" id="UP000278351">
    <property type="component" value="Unassembled WGS sequence"/>
</dbReference>
<proteinExistence type="inferred from homology"/>
<dbReference type="OrthoDB" id="5501731at2"/>
<sequence length="361" mass="41379">MKRVTIHKHEAALVYRNGVYQRMLEPGRHWLLYLTEKMVRYDTLQPFTPPQDLNVYLHDAKLADALIVVEVKDTEIALQYENGLLKKVLTAGRYAYWKSVIRYEFVHVNISEAEIAESIDKTVLHHKLVAPYVRNYIVESYEKALLFVDGQFRRELASGAHAWWKNSTAIHVGKVDTRQLQVEINGQEILTRDKAALRINAWAQYRVTDVGKALLHNKDYERQLYILIQLALREYVAAFSFDELLDKKDAVALAVDATALGVEVLGFGIRDIILPGDMKDIMNQVLMAEKKAQANIIMRREETASTRSLMNTARLMDDNPMLFKLKEMEYVEKIAEKISTISVTGNNGLIDGLKQIFVTPK</sequence>
<dbReference type="InterPro" id="IPR043202">
    <property type="entry name" value="Band-7_stomatin-like"/>
</dbReference>
<dbReference type="GO" id="GO:0005886">
    <property type="term" value="C:plasma membrane"/>
    <property type="evidence" value="ECO:0007669"/>
    <property type="project" value="InterPro"/>
</dbReference>
<evidence type="ECO:0000256" key="1">
    <source>
        <dbReference type="ARBA" id="ARBA00004167"/>
    </source>
</evidence>
<evidence type="ECO:0000259" key="3">
    <source>
        <dbReference type="SMART" id="SM00244"/>
    </source>
</evidence>
<comment type="similarity">
    <text evidence="2">Belongs to the band 7/mec-2 family.</text>
</comment>
<dbReference type="PANTHER" id="PTHR10264">
    <property type="entry name" value="BAND 7 PROTEIN-RELATED"/>
    <property type="match status" value="1"/>
</dbReference>
<reference evidence="4 5" key="1">
    <citation type="submission" date="2018-11" db="EMBL/GenBank/DDBJ databases">
        <title>Chitinophaga lutea sp.nov., isolate from arsenic contaminated soil.</title>
        <authorList>
            <person name="Zong Y."/>
        </authorList>
    </citation>
    <scope>NUCLEOTIDE SEQUENCE [LARGE SCALE GENOMIC DNA]</scope>
    <source>
        <strain evidence="4 5">ZY74</strain>
    </source>
</reference>
<name>A0A3N4QS29_9BACT</name>
<protein>
    <submittedName>
        <fullName evidence="4">Slipin family protein</fullName>
    </submittedName>
</protein>
<dbReference type="InterPro" id="IPR001107">
    <property type="entry name" value="Band_7"/>
</dbReference>